<dbReference type="GO" id="GO:0031297">
    <property type="term" value="P:replication fork processing"/>
    <property type="evidence" value="ECO:0007669"/>
    <property type="project" value="TreeGrafter"/>
</dbReference>
<sequence>MGIIDNITKTLHEDLSDEIKQGSKLSIVAACFSFFAFEKLKKELKNIDELRFIFTSPTFITEQTPKTQREFYIPRLNRERSLYGTEFEIKLRNELTQKAIAKECADWIRQKVTFKSNITNENMNGFIHVDDNAYIPINGFTTIDLGCERGNNAYNIVQKISSPDSIKFLSIFNELWQDKTKLQDVTNVVIDNIASAYNENSPEFIYFVILYNIFNEFLEDISEDVLPNEATGFKNSKIWNMLFNFQKDAALTIINKLEKYNGCILADSVGLGKTFTALSVIKYYENRNKSVLVLCPKKLNNNWNTYKANYINNPIAEDRLRYDVLFHTDLNRSCGKSNGIDLDRIHWNNYDLVIVDESHNFRNGGKLSGKDNEKENRYLKLLNKVIRKGVKTKVLMLSATPVNNRFNDLKNQLALAYEGKTSHIDENLNTHRSLDEIFKNAQKAFNIWSKQDTAERTTENLLRMLDFDFFEVLDSVTIARSRKHIQKYYDTTDIGTFPTRLKPISVRPKLTDLADAISYNEIFEQLMLLNLSIYTPTHFILPSKMDKYAEIYEDNKINIGFTQANREQGIRRLMAINLMKRLESSVFSFNHTLERIKNFIQQTIATIESYSQSVKKEIELTDITNLNDLDEDEQNNDHLFTFGKKVKISLSDMDYFSWKHYLTKDYEILSLLTHMISDITAKHDIKLQNLLTIIKNKQLNPINNNNKKVIIFTAFADTASYLFDHVSQYVKNHFSLHTAMITGSVDGRSTVPKLHCDLNTVLTCFSPKSKDKHLLMPNDTHEIDILIATDCISEGQNLQDCDYLINYDIHWNPVRIIQRFGRIDRIGSKNQSVQLVNFWPDVTLDEYIDLKAKVETRMKIVDMAATGDDNILSEEEKFDLAYRKAQLKRLQDEVVDIEDITNSISIMDLGLNEFRLDLLEYIKNHPELDKTPYGLHAVVPALPDMPAGVIYILKNRANSININNQNRLHPFYMVYVANNGEIICDHLSPKQLLDKIRLLCKGKTEPITKLYQQFNKITADGDNMTHFSQRLGDAINSIIEVKKHSDIDNFLSGNAISFVADSIKGLDDFELICFLVVSESENKVA</sequence>
<dbReference type="PROSITE" id="PS51192">
    <property type="entry name" value="HELICASE_ATP_BIND_1"/>
    <property type="match status" value="1"/>
</dbReference>
<dbReference type="Proteomes" id="UP000229434">
    <property type="component" value="Unassembled WGS sequence"/>
</dbReference>
<evidence type="ECO:0000259" key="2">
    <source>
        <dbReference type="PROSITE" id="PS51192"/>
    </source>
</evidence>
<dbReference type="Pfam" id="PF00176">
    <property type="entry name" value="SNF2-rel_dom"/>
    <property type="match status" value="1"/>
</dbReference>
<protein>
    <submittedName>
        <fullName evidence="4">Helicase</fullName>
    </submittedName>
</protein>
<dbReference type="InterPro" id="IPR000330">
    <property type="entry name" value="SNF2_N"/>
</dbReference>
<dbReference type="InterPro" id="IPR027417">
    <property type="entry name" value="P-loop_NTPase"/>
</dbReference>
<dbReference type="InterPro" id="IPR001650">
    <property type="entry name" value="Helicase_C-like"/>
</dbReference>
<dbReference type="SMART" id="SM00490">
    <property type="entry name" value="HELICc"/>
    <property type="match status" value="1"/>
</dbReference>
<dbReference type="GO" id="GO:0004386">
    <property type="term" value="F:helicase activity"/>
    <property type="evidence" value="ECO:0007669"/>
    <property type="project" value="UniProtKB-KW"/>
</dbReference>
<comment type="caution">
    <text evidence="4">The sequence shown here is derived from an EMBL/GenBank/DDBJ whole genome shotgun (WGS) entry which is preliminary data.</text>
</comment>
<dbReference type="AlphaFoldDB" id="A0A2N9XVM3"/>
<organism evidence="4 5">
    <name type="scientific">Snodgrassella alvi</name>
    <dbReference type="NCBI Taxonomy" id="1196083"/>
    <lineage>
        <taxon>Bacteria</taxon>
        <taxon>Pseudomonadati</taxon>
        <taxon>Pseudomonadota</taxon>
        <taxon>Betaproteobacteria</taxon>
        <taxon>Neisseriales</taxon>
        <taxon>Neisseriaceae</taxon>
        <taxon>Snodgrassella</taxon>
    </lineage>
</organism>
<evidence type="ECO:0000313" key="4">
    <source>
        <dbReference type="EMBL" id="PIT53613.1"/>
    </source>
</evidence>
<dbReference type="Pfam" id="PF00271">
    <property type="entry name" value="Helicase_C"/>
    <property type="match status" value="1"/>
</dbReference>
<feature type="domain" description="Helicase C-terminal" evidence="3">
    <location>
        <begin position="686"/>
        <end position="879"/>
    </location>
</feature>
<feature type="domain" description="Helicase ATP-binding" evidence="2">
    <location>
        <begin position="254"/>
        <end position="419"/>
    </location>
</feature>
<dbReference type="CDD" id="cd18793">
    <property type="entry name" value="SF2_C_SNF"/>
    <property type="match status" value="1"/>
</dbReference>
<name>A0A2N9XVM3_9NEIS</name>
<dbReference type="SUPFAM" id="SSF52540">
    <property type="entry name" value="P-loop containing nucleoside triphosphate hydrolases"/>
    <property type="match status" value="2"/>
</dbReference>
<dbReference type="Gene3D" id="3.40.50.10810">
    <property type="entry name" value="Tandem AAA-ATPase domain"/>
    <property type="match status" value="1"/>
</dbReference>
<dbReference type="GO" id="GO:0016787">
    <property type="term" value="F:hydrolase activity"/>
    <property type="evidence" value="ECO:0007669"/>
    <property type="project" value="UniProtKB-KW"/>
</dbReference>
<dbReference type="PROSITE" id="PS51194">
    <property type="entry name" value="HELICASE_CTER"/>
    <property type="match status" value="1"/>
</dbReference>
<keyword evidence="4" id="KW-0067">ATP-binding</keyword>
<dbReference type="PANTHER" id="PTHR45766">
    <property type="entry name" value="DNA ANNEALING HELICASE AND ENDONUCLEASE ZRANB3 FAMILY MEMBER"/>
    <property type="match status" value="1"/>
</dbReference>
<evidence type="ECO:0000256" key="1">
    <source>
        <dbReference type="ARBA" id="ARBA00022801"/>
    </source>
</evidence>
<keyword evidence="1" id="KW-0378">Hydrolase</keyword>
<keyword evidence="4" id="KW-0347">Helicase</keyword>
<gene>
    <name evidence="4" type="ORF">BHC49_10675</name>
</gene>
<dbReference type="InterPro" id="IPR049730">
    <property type="entry name" value="SNF2/RAD54-like_C"/>
</dbReference>
<proteinExistence type="predicted"/>
<dbReference type="Gene3D" id="3.40.50.300">
    <property type="entry name" value="P-loop containing nucleotide triphosphate hydrolases"/>
    <property type="match status" value="1"/>
</dbReference>
<evidence type="ECO:0000313" key="5">
    <source>
        <dbReference type="Proteomes" id="UP000229434"/>
    </source>
</evidence>
<dbReference type="EMBL" id="MEIS01000122">
    <property type="protein sequence ID" value="PIT53613.1"/>
    <property type="molecule type" value="Genomic_DNA"/>
</dbReference>
<dbReference type="CDD" id="cd10311">
    <property type="entry name" value="PLDc_N_DEXD_c"/>
    <property type="match status" value="1"/>
</dbReference>
<dbReference type="RefSeq" id="WP_100138088.1">
    <property type="nucleotide sequence ID" value="NZ_MEIS01000122.1"/>
</dbReference>
<dbReference type="GO" id="GO:0006281">
    <property type="term" value="P:DNA repair"/>
    <property type="evidence" value="ECO:0007669"/>
    <property type="project" value="TreeGrafter"/>
</dbReference>
<accession>A0A2N9XVM3</accession>
<dbReference type="InterPro" id="IPR038718">
    <property type="entry name" value="SNF2-like_sf"/>
</dbReference>
<dbReference type="PANTHER" id="PTHR45766:SF6">
    <property type="entry name" value="SWI_SNF-RELATED MATRIX-ASSOCIATED ACTIN-DEPENDENT REGULATOR OF CHROMATIN SUBFAMILY A-LIKE PROTEIN 1"/>
    <property type="match status" value="1"/>
</dbReference>
<dbReference type="SMART" id="SM00487">
    <property type="entry name" value="DEXDc"/>
    <property type="match status" value="1"/>
</dbReference>
<keyword evidence="4" id="KW-0547">Nucleotide-binding</keyword>
<dbReference type="InterPro" id="IPR014001">
    <property type="entry name" value="Helicase_ATP-bd"/>
</dbReference>
<dbReference type="GO" id="GO:0005524">
    <property type="term" value="F:ATP binding"/>
    <property type="evidence" value="ECO:0007669"/>
    <property type="project" value="InterPro"/>
</dbReference>
<evidence type="ECO:0000259" key="3">
    <source>
        <dbReference type="PROSITE" id="PS51194"/>
    </source>
</evidence>
<reference evidence="4 5" key="1">
    <citation type="journal article" date="2017" name="MBio">
        <title>Type VI secretion-mediated competition in the bee gut microbiome.</title>
        <authorList>
            <person name="Steele M.I."/>
            <person name="Kwong W.K."/>
            <person name="Powell J.E."/>
            <person name="Whiteley M."/>
            <person name="Moran N.A."/>
        </authorList>
    </citation>
    <scope>NUCLEOTIDE SEQUENCE [LARGE SCALE GENOMIC DNA]</scope>
    <source>
        <strain evidence="4 5">Nev3CBA3</strain>
    </source>
</reference>